<comment type="caution">
    <text evidence="3">The sequence shown here is derived from an EMBL/GenBank/DDBJ whole genome shotgun (WGS) entry which is preliminary data.</text>
</comment>
<dbReference type="InterPro" id="IPR000073">
    <property type="entry name" value="AB_hydrolase_1"/>
</dbReference>
<dbReference type="AlphaFoldDB" id="A0A225NR20"/>
<dbReference type="InterPro" id="IPR019913">
    <property type="entry name" value="Pyrimidine_utilisation_RutD"/>
</dbReference>
<dbReference type="InterPro" id="IPR050471">
    <property type="entry name" value="AB_hydrolase"/>
</dbReference>
<dbReference type="PANTHER" id="PTHR43433:SF5">
    <property type="entry name" value="AB HYDROLASE-1 DOMAIN-CONTAINING PROTEIN"/>
    <property type="match status" value="1"/>
</dbReference>
<keyword evidence="1" id="KW-0378">Hydrolase</keyword>
<dbReference type="Gene3D" id="3.40.50.1820">
    <property type="entry name" value="alpha/beta hydrolase"/>
    <property type="match status" value="1"/>
</dbReference>
<feature type="domain" description="AB hydrolase-1" evidence="2">
    <location>
        <begin position="15"/>
        <end position="118"/>
    </location>
</feature>
<dbReference type="PANTHER" id="PTHR43433">
    <property type="entry name" value="HYDROLASE, ALPHA/BETA FOLD FAMILY PROTEIN"/>
    <property type="match status" value="1"/>
</dbReference>
<dbReference type="GO" id="GO:0016811">
    <property type="term" value="F:hydrolase activity, acting on carbon-nitrogen (but not peptide) bonds, in linear amides"/>
    <property type="evidence" value="ECO:0007669"/>
    <property type="project" value="InterPro"/>
</dbReference>
<dbReference type="RefSeq" id="WP_088649740.1">
    <property type="nucleotide sequence ID" value="NZ_AQQR01000003.1"/>
</dbReference>
<evidence type="ECO:0000259" key="2">
    <source>
        <dbReference type="Pfam" id="PF00561"/>
    </source>
</evidence>
<dbReference type="OrthoDB" id="9804723at2"/>
<dbReference type="EMBL" id="AQQR01000003">
    <property type="protein sequence ID" value="OWU74922.1"/>
    <property type="molecule type" value="Genomic_DNA"/>
</dbReference>
<accession>A0A225NR20</accession>
<proteinExistence type="predicted"/>
<dbReference type="Pfam" id="PF00561">
    <property type="entry name" value="Abhydrolase_1"/>
    <property type="match status" value="1"/>
</dbReference>
<dbReference type="GO" id="GO:0006212">
    <property type="term" value="P:uracil catabolic process"/>
    <property type="evidence" value="ECO:0007669"/>
    <property type="project" value="InterPro"/>
</dbReference>
<dbReference type="Proteomes" id="UP000215377">
    <property type="component" value="Unassembled WGS sequence"/>
</dbReference>
<organism evidence="3 4">
    <name type="scientific">Marinibacterium profundimaris</name>
    <dbReference type="NCBI Taxonomy" id="1679460"/>
    <lineage>
        <taxon>Bacteria</taxon>
        <taxon>Pseudomonadati</taxon>
        <taxon>Pseudomonadota</taxon>
        <taxon>Alphaproteobacteria</taxon>
        <taxon>Rhodobacterales</taxon>
        <taxon>Paracoccaceae</taxon>
        <taxon>Marinibacterium</taxon>
    </lineage>
</organism>
<gene>
    <name evidence="3" type="ORF">ATO3_10200</name>
</gene>
<evidence type="ECO:0000313" key="4">
    <source>
        <dbReference type="Proteomes" id="UP000215377"/>
    </source>
</evidence>
<dbReference type="SUPFAM" id="SSF53474">
    <property type="entry name" value="alpha/beta-Hydrolases"/>
    <property type="match status" value="1"/>
</dbReference>
<name>A0A225NR20_9RHOB</name>
<dbReference type="InterPro" id="IPR029058">
    <property type="entry name" value="AB_hydrolase_fold"/>
</dbReference>
<protein>
    <recommendedName>
        <fullName evidence="2">AB hydrolase-1 domain-containing protein</fullName>
    </recommendedName>
</protein>
<evidence type="ECO:0000256" key="1">
    <source>
        <dbReference type="ARBA" id="ARBA00022801"/>
    </source>
</evidence>
<reference evidence="3 4" key="1">
    <citation type="submission" date="2013-04" db="EMBL/GenBank/DDBJ databases">
        <title>Oceanicola sp. 22II1-22F33 Genome Sequencing.</title>
        <authorList>
            <person name="Lai Q."/>
            <person name="Li G."/>
            <person name="Shao Z."/>
        </authorList>
    </citation>
    <scope>NUCLEOTIDE SEQUENCE [LARGE SCALE GENOMIC DNA]</scope>
    <source>
        <strain evidence="3 4">22II1-22F33</strain>
    </source>
</reference>
<dbReference type="NCBIfam" id="TIGR03611">
    <property type="entry name" value="RutD"/>
    <property type="match status" value="1"/>
</dbReference>
<sequence>MQFEHRRCGREGARTLVLCSGLGGAAGYWTPHLESWTREYDLILYDQRGTGRNAEALGPTTIADMADDVLEICDAAGVERFDMIGHALGGLVGFDLACRDGARLDRLVAINAWPEIDRHTSRCFDIRLATLSGQGLEAFVALQQNFLYPPFWIAAHPEAIAAEEAHAAAHFQGADNLSARIGALRSFRLGDWPEGGTQVLLMAATDDALVDVAQSHRLRERIPGAELVEYAQGGHAMNITQRARFETDVARFLSAD</sequence>
<keyword evidence="4" id="KW-1185">Reference proteome</keyword>
<evidence type="ECO:0000313" key="3">
    <source>
        <dbReference type="EMBL" id="OWU74922.1"/>
    </source>
</evidence>